<name>A0A818TG86_9BILA</name>
<evidence type="ECO:0000256" key="4">
    <source>
        <dbReference type="ARBA" id="ARBA00022438"/>
    </source>
</evidence>
<keyword evidence="9" id="KW-0862">Zinc</keyword>
<dbReference type="Gene3D" id="1.10.390.10">
    <property type="entry name" value="Neutral Protease Domain 2"/>
    <property type="match status" value="1"/>
</dbReference>
<dbReference type="Pfam" id="PF13424">
    <property type="entry name" value="TPR_12"/>
    <property type="match status" value="2"/>
</dbReference>
<dbReference type="Proteomes" id="UP000663844">
    <property type="component" value="Unassembled WGS sequence"/>
</dbReference>
<feature type="domain" description="ERAP1-like C-terminal" evidence="18">
    <location>
        <begin position="198"/>
        <end position="376"/>
    </location>
</feature>
<keyword evidence="15" id="KW-0802">TPR repeat</keyword>
<dbReference type="GO" id="GO:0070006">
    <property type="term" value="F:metalloaminopeptidase activity"/>
    <property type="evidence" value="ECO:0007669"/>
    <property type="project" value="TreeGrafter"/>
</dbReference>
<comment type="similarity">
    <text evidence="3">Belongs to the peptidase M1 family.</text>
</comment>
<dbReference type="EMBL" id="CAJOAZ010000589">
    <property type="protein sequence ID" value="CAF3679428.1"/>
    <property type="molecule type" value="Genomic_DNA"/>
</dbReference>
<dbReference type="InterPro" id="IPR024571">
    <property type="entry name" value="ERAP1-like_C_dom"/>
</dbReference>
<dbReference type="GO" id="GO:0006508">
    <property type="term" value="P:proteolysis"/>
    <property type="evidence" value="ECO:0007669"/>
    <property type="project" value="UniProtKB-KW"/>
</dbReference>
<feature type="domain" description="Peptidase M1 membrane alanine aminopeptidase" evidence="16">
    <location>
        <begin position="2"/>
        <end position="117"/>
    </location>
</feature>
<dbReference type="SUPFAM" id="SSF55486">
    <property type="entry name" value="Metalloproteases ('zincins'), catalytic domain"/>
    <property type="match status" value="1"/>
</dbReference>
<evidence type="ECO:0000256" key="13">
    <source>
        <dbReference type="ARBA" id="ARBA00074113"/>
    </source>
</evidence>
<dbReference type="PROSITE" id="PS51996">
    <property type="entry name" value="TR_MART"/>
    <property type="match status" value="1"/>
</dbReference>
<keyword evidence="8" id="KW-0378">Hydrolase</keyword>
<dbReference type="PROSITE" id="PS50293">
    <property type="entry name" value="TPR_REGION"/>
    <property type="match status" value="1"/>
</dbReference>
<dbReference type="SMART" id="SM00028">
    <property type="entry name" value="TPR"/>
    <property type="match status" value="5"/>
</dbReference>
<evidence type="ECO:0000256" key="8">
    <source>
        <dbReference type="ARBA" id="ARBA00022801"/>
    </source>
</evidence>
<dbReference type="Pfam" id="PF01433">
    <property type="entry name" value="Peptidase_M1"/>
    <property type="match status" value="1"/>
</dbReference>
<comment type="cofactor">
    <cofactor evidence="1">
        <name>Zn(2+)</name>
        <dbReference type="ChEBI" id="CHEBI:29105"/>
    </cofactor>
</comment>
<dbReference type="SUPFAM" id="SSF56399">
    <property type="entry name" value="ADP-ribosylation"/>
    <property type="match status" value="1"/>
</dbReference>
<dbReference type="Pfam" id="PF13374">
    <property type="entry name" value="TPR_10"/>
    <property type="match status" value="1"/>
</dbReference>
<evidence type="ECO:0000259" key="18">
    <source>
        <dbReference type="Pfam" id="PF11838"/>
    </source>
</evidence>
<dbReference type="GO" id="GO:0008270">
    <property type="term" value="F:zinc ion binding"/>
    <property type="evidence" value="ECO:0007669"/>
    <property type="project" value="InterPro"/>
</dbReference>
<comment type="caution">
    <text evidence="19">The sequence shown here is derived from an EMBL/GenBank/DDBJ whole genome shotgun (WGS) entry which is preliminary data.</text>
</comment>
<keyword evidence="4" id="KW-0031">Aminopeptidase</keyword>
<dbReference type="InterPro" id="IPR011990">
    <property type="entry name" value="TPR-like_helical_dom_sf"/>
</dbReference>
<organism evidence="19 20">
    <name type="scientific">Adineta steineri</name>
    <dbReference type="NCBI Taxonomy" id="433720"/>
    <lineage>
        <taxon>Eukaryota</taxon>
        <taxon>Metazoa</taxon>
        <taxon>Spiralia</taxon>
        <taxon>Gnathifera</taxon>
        <taxon>Rotifera</taxon>
        <taxon>Eurotatoria</taxon>
        <taxon>Bdelloidea</taxon>
        <taxon>Adinetida</taxon>
        <taxon>Adinetidae</taxon>
        <taxon>Adineta</taxon>
    </lineage>
</organism>
<dbReference type="AlphaFoldDB" id="A0A818TG86"/>
<evidence type="ECO:0000256" key="9">
    <source>
        <dbReference type="ARBA" id="ARBA00022833"/>
    </source>
</evidence>
<evidence type="ECO:0000256" key="1">
    <source>
        <dbReference type="ARBA" id="ARBA00001947"/>
    </source>
</evidence>
<evidence type="ECO:0000256" key="3">
    <source>
        <dbReference type="ARBA" id="ARBA00010136"/>
    </source>
</evidence>
<dbReference type="InterPro" id="IPR050344">
    <property type="entry name" value="Peptidase_M1_aminopeptidases"/>
</dbReference>
<dbReference type="PANTHER" id="PTHR11533">
    <property type="entry name" value="PROTEASE M1 ZINC METALLOPROTEASE"/>
    <property type="match status" value="1"/>
</dbReference>
<evidence type="ECO:0000256" key="5">
    <source>
        <dbReference type="ARBA" id="ARBA00022490"/>
    </source>
</evidence>
<reference evidence="19" key="1">
    <citation type="submission" date="2021-02" db="EMBL/GenBank/DDBJ databases">
        <authorList>
            <person name="Nowell W R."/>
        </authorList>
    </citation>
    <scope>NUCLEOTIDE SEQUENCE</scope>
</reference>
<dbReference type="PROSITE" id="PS50005">
    <property type="entry name" value="TPR"/>
    <property type="match status" value="4"/>
</dbReference>
<dbReference type="Pfam" id="PF03496">
    <property type="entry name" value="ADPrib_exo_Tox"/>
    <property type="match status" value="1"/>
</dbReference>
<keyword evidence="6" id="KW-0645">Protease</keyword>
<evidence type="ECO:0000256" key="6">
    <source>
        <dbReference type="ARBA" id="ARBA00022670"/>
    </source>
</evidence>
<feature type="repeat" description="TPR" evidence="15">
    <location>
        <begin position="971"/>
        <end position="1004"/>
    </location>
</feature>
<evidence type="ECO:0000256" key="15">
    <source>
        <dbReference type="PROSITE-ProRule" id="PRU00339"/>
    </source>
</evidence>
<evidence type="ECO:0000256" key="7">
    <source>
        <dbReference type="ARBA" id="ARBA00022723"/>
    </source>
</evidence>
<dbReference type="GO" id="GO:0016020">
    <property type="term" value="C:membrane"/>
    <property type="evidence" value="ECO:0007669"/>
    <property type="project" value="TreeGrafter"/>
</dbReference>
<gene>
    <name evidence="19" type="ORF">OXD698_LOCUS10808</name>
</gene>
<feature type="repeat" description="TPR" evidence="15">
    <location>
        <begin position="1013"/>
        <end position="1046"/>
    </location>
</feature>
<accession>A0A818TG86</accession>
<dbReference type="GO" id="GO:0005737">
    <property type="term" value="C:cytoplasm"/>
    <property type="evidence" value="ECO:0007669"/>
    <property type="project" value="UniProtKB-SubCell"/>
</dbReference>
<evidence type="ECO:0000256" key="2">
    <source>
        <dbReference type="ARBA" id="ARBA00004496"/>
    </source>
</evidence>
<feature type="repeat" description="TPR" evidence="15">
    <location>
        <begin position="928"/>
        <end position="961"/>
    </location>
</feature>
<dbReference type="Gene3D" id="3.90.176.10">
    <property type="entry name" value="Toxin ADP-ribosyltransferase, Chain A, domain 1"/>
    <property type="match status" value="1"/>
</dbReference>
<evidence type="ECO:0000256" key="12">
    <source>
        <dbReference type="ARBA" id="ARBA00066316"/>
    </source>
</evidence>
<dbReference type="InterPro" id="IPR003540">
    <property type="entry name" value="ADP-ribosyltransferase"/>
</dbReference>
<proteinExistence type="inferred from homology"/>
<protein>
    <recommendedName>
        <fullName evidence="13">Puromycin-sensitive aminopeptidase</fullName>
        <ecNumber evidence="12">3.4.11.14</ecNumber>
    </recommendedName>
    <alternativeName>
        <fullName evidence="14">Cytosol alanyl aminopeptidase</fullName>
    </alternativeName>
</protein>
<dbReference type="Gene3D" id="2.60.40.1910">
    <property type="match status" value="1"/>
</dbReference>
<dbReference type="SUPFAM" id="SSF81901">
    <property type="entry name" value="HCP-like"/>
    <property type="match status" value="1"/>
</dbReference>
<dbReference type="EC" id="3.4.11.14" evidence="12"/>
<keyword evidence="7" id="KW-0479">Metal-binding</keyword>
<dbReference type="InterPro" id="IPR019734">
    <property type="entry name" value="TPR_rpt"/>
</dbReference>
<evidence type="ECO:0000313" key="19">
    <source>
        <dbReference type="EMBL" id="CAF3679428.1"/>
    </source>
</evidence>
<dbReference type="Gene3D" id="1.25.50.20">
    <property type="match status" value="2"/>
</dbReference>
<feature type="domain" description="ADP ribosyltransferase" evidence="17">
    <location>
        <begin position="666"/>
        <end position="813"/>
    </location>
</feature>
<evidence type="ECO:0000256" key="11">
    <source>
        <dbReference type="ARBA" id="ARBA00052895"/>
    </source>
</evidence>
<dbReference type="GO" id="GO:0016285">
    <property type="term" value="F:alanyl aminopeptidase activity"/>
    <property type="evidence" value="ECO:0007669"/>
    <property type="project" value="UniProtKB-EC"/>
</dbReference>
<feature type="repeat" description="TPR" evidence="15">
    <location>
        <begin position="1055"/>
        <end position="1088"/>
    </location>
</feature>
<evidence type="ECO:0000313" key="20">
    <source>
        <dbReference type="Proteomes" id="UP000663844"/>
    </source>
</evidence>
<dbReference type="GO" id="GO:0043171">
    <property type="term" value="P:peptide catabolic process"/>
    <property type="evidence" value="ECO:0007669"/>
    <property type="project" value="TreeGrafter"/>
</dbReference>
<comment type="subcellular location">
    <subcellularLocation>
        <location evidence="2">Cytoplasm</location>
    </subcellularLocation>
</comment>
<evidence type="ECO:0000259" key="17">
    <source>
        <dbReference type="Pfam" id="PF03496"/>
    </source>
</evidence>
<dbReference type="PANTHER" id="PTHR11533:SF174">
    <property type="entry name" value="PUROMYCIN-SENSITIVE AMINOPEPTIDASE-RELATED"/>
    <property type="match status" value="1"/>
</dbReference>
<dbReference type="Pfam" id="PF11838">
    <property type="entry name" value="ERAP1_C"/>
    <property type="match status" value="1"/>
</dbReference>
<evidence type="ECO:0000259" key="16">
    <source>
        <dbReference type="Pfam" id="PF01433"/>
    </source>
</evidence>
<keyword evidence="5" id="KW-0963">Cytoplasm</keyword>
<keyword evidence="10" id="KW-0482">Metalloprotease</keyword>
<dbReference type="FunFam" id="2.60.40.1910:FF:000002">
    <property type="entry name" value="Aminopeptidase"/>
    <property type="match status" value="1"/>
</dbReference>
<dbReference type="GO" id="GO:0005615">
    <property type="term" value="C:extracellular space"/>
    <property type="evidence" value="ECO:0007669"/>
    <property type="project" value="TreeGrafter"/>
</dbReference>
<dbReference type="InterPro" id="IPR027268">
    <property type="entry name" value="Peptidase_M4/M1_CTD_sf"/>
</dbReference>
<sequence>IQYLAVDRFYPEWDVWTQYVADVFSQFLVLDALKSSHPIEVPIGHPSEIDGIFDTISYATGSSVIRMLHDYIGDDAFRKGLHNYLKDYSYKNTVTFNLWSHLAKASGKPLIEVMSSWTLQMGYPLVTVYEEQQLNKTRVIKLTQQRFIADGSTDDDNLQWTIPITIFTKSNPKSIAKEILMDKPEITITLENISEDDWIKLNYNSIGLYRVKYEPKTLARLNEPIANKILSPQDRLMIQDDVAALCNAGHQSFVDYLKLLLSYKDEDNFTVWKSIASTIGNLSSLLEYTDYFDQFKKYRLNLCSSIQNRIGWDATTNENPLVAMLRPIILTLLGKSDDQAIIDEAKYRFQQHMSGNLIDPNIRPAVYVVVSHYGDKNSALSRVGRDIVWKFLQKNWTELVERFGENSVFLIYFVESGLCNFVDEKITSEIQSFFDSANTSTVTLAEVLRFYKTTKGSELRIMRQIHKNFNIVCLLDTYINFEENIDIQQIFKELDQCEQYIRSISSSNQLILIVSSDFSQELIPEIHQLSQVYSIYIYCHHEQEFNQHWTEQYNKVKGIYYEIDQLIASIKSNEVGIRAITAVDEPLSMSICNVSNDYEQTTSDLDGRFVHSQLLIDCLLRMEPLSTDKNEFISFCLNEYHDNEDMLKIIKEFEDDYSSDRVIWWYTRETFIYRILNKSLRIQNIDLLFTLRFLIRDIEQQLQQHQCSSPITVYRGQLISIEELELLKQSKGKLVSMNSFLSTSLNRNTALVYLNTNINDNTRLQRILFEIDADPCRNDIKPFANISSFSYFPTEDEILMMLGSVFRVNNLYLDEDQIWIMNITLCSDNDHDLKSIVDCMKNQYGSEQTRLLLFGHVLVDMAYFDDAEKYYHRLLKDLSSDDKDICNCYHALGKVTCEKGNYDASLIWLYKSLEIMKQKLKKNHSQIGFIYTSIGEVYQKQGNIKQALESYEKALDIWMKTYDNDKHEYVAWCFNNIANIYVMEKKYSEALEYNKKALEIKEKILPSSHPCLGNTYLNIGNVYYHIGQYDTALKNYELSKKTYEISLTPQHPSIASVLKNIGIIYEVKGDFSEAIKCYKQAYSIRQTCFSLSHPDVIDIKQDIERISNK</sequence>
<evidence type="ECO:0000256" key="10">
    <source>
        <dbReference type="ARBA" id="ARBA00023049"/>
    </source>
</evidence>
<dbReference type="GO" id="GO:0042277">
    <property type="term" value="F:peptide binding"/>
    <property type="evidence" value="ECO:0007669"/>
    <property type="project" value="TreeGrafter"/>
</dbReference>
<dbReference type="Gene3D" id="1.25.40.10">
    <property type="entry name" value="Tetratricopeptide repeat domain"/>
    <property type="match status" value="2"/>
</dbReference>
<feature type="non-terminal residue" evidence="19">
    <location>
        <position position="1"/>
    </location>
</feature>
<evidence type="ECO:0000256" key="14">
    <source>
        <dbReference type="ARBA" id="ARBA00081993"/>
    </source>
</evidence>
<comment type="catalytic activity">
    <reaction evidence="11">
        <text>Release of an N-terminal amino acid, preferentially alanine, from a wide range of peptides, amides and arylamides.</text>
        <dbReference type="EC" id="3.4.11.14"/>
    </reaction>
</comment>
<dbReference type="InterPro" id="IPR014782">
    <property type="entry name" value="Peptidase_M1_dom"/>
</dbReference>